<accession>A0AAW3ZI13</accession>
<name>A0AAW3ZI13_9GAMM</name>
<organism evidence="4 5">
    <name type="scientific">Pseudomarimonas arenosa</name>
    <dbReference type="NCBI Taxonomy" id="2774145"/>
    <lineage>
        <taxon>Bacteria</taxon>
        <taxon>Pseudomonadati</taxon>
        <taxon>Pseudomonadota</taxon>
        <taxon>Gammaproteobacteria</taxon>
        <taxon>Lysobacterales</taxon>
        <taxon>Lysobacteraceae</taxon>
        <taxon>Pseudomarimonas</taxon>
    </lineage>
</organism>
<proteinExistence type="predicted"/>
<feature type="region of interest" description="Disordered" evidence="1">
    <location>
        <begin position="31"/>
        <end position="72"/>
    </location>
</feature>
<evidence type="ECO:0000259" key="3">
    <source>
        <dbReference type="Pfam" id="PF13511"/>
    </source>
</evidence>
<reference evidence="4 5" key="1">
    <citation type="submission" date="2020-09" db="EMBL/GenBank/DDBJ databases">
        <title>Pseudoxanthomonas sp. CAU 1598 isolated from sand of Yaerae Beach.</title>
        <authorList>
            <person name="Kim W."/>
        </authorList>
    </citation>
    <scope>NUCLEOTIDE SEQUENCE [LARGE SCALE GENOMIC DNA]</scope>
    <source>
        <strain evidence="4 5">CAU 1598</strain>
    </source>
</reference>
<comment type="caution">
    <text evidence="4">The sequence shown here is derived from an EMBL/GenBank/DDBJ whole genome shotgun (WGS) entry which is preliminary data.</text>
</comment>
<evidence type="ECO:0000256" key="2">
    <source>
        <dbReference type="SAM" id="SignalP"/>
    </source>
</evidence>
<feature type="domain" description="DUF4124" evidence="3">
    <location>
        <begin position="13"/>
        <end position="64"/>
    </location>
</feature>
<dbReference type="Pfam" id="PF13511">
    <property type="entry name" value="DUF4124"/>
    <property type="match status" value="1"/>
</dbReference>
<dbReference type="EMBL" id="JACYTR010000006">
    <property type="protein sequence ID" value="MBD8525050.1"/>
    <property type="molecule type" value="Genomic_DNA"/>
</dbReference>
<dbReference type="Proteomes" id="UP000613768">
    <property type="component" value="Unassembled WGS sequence"/>
</dbReference>
<evidence type="ECO:0000313" key="5">
    <source>
        <dbReference type="Proteomes" id="UP000613768"/>
    </source>
</evidence>
<dbReference type="InterPro" id="IPR025392">
    <property type="entry name" value="DUF4124"/>
</dbReference>
<feature type="region of interest" description="Disordered" evidence="1">
    <location>
        <begin position="115"/>
        <end position="136"/>
    </location>
</feature>
<feature type="signal peptide" evidence="2">
    <location>
        <begin position="1"/>
        <end position="22"/>
    </location>
</feature>
<evidence type="ECO:0000256" key="1">
    <source>
        <dbReference type="SAM" id="MobiDB-lite"/>
    </source>
</evidence>
<gene>
    <name evidence="4" type="ORF">IFO71_04780</name>
</gene>
<keyword evidence="2" id="KW-0732">Signal</keyword>
<protein>
    <submittedName>
        <fullName evidence="4">DUF4124 domain-containing protein</fullName>
    </submittedName>
</protein>
<feature type="chain" id="PRO_5043610368" evidence="2">
    <location>
        <begin position="23"/>
        <end position="136"/>
    </location>
</feature>
<dbReference type="AlphaFoldDB" id="A0AAW3ZI13"/>
<evidence type="ECO:0000313" key="4">
    <source>
        <dbReference type="EMBL" id="MBD8525050.1"/>
    </source>
</evidence>
<keyword evidence="5" id="KW-1185">Reference proteome</keyword>
<sequence>MRGMTLMAVGLAGCLALSAADAGEIYKWTDEQGRTHYSDQPPPESQKNVERRDLPSEPNSEPPKSEPESPECQLARKNLKVFEGNPVVLMDTNNDGTNERLEGEELQRYADRARQQIDSFCGNKPADEPAPAQEQG</sequence>